<feature type="transmembrane region" description="Helical" evidence="4">
    <location>
        <begin position="377"/>
        <end position="400"/>
    </location>
</feature>
<dbReference type="Pfam" id="PF02518">
    <property type="entry name" value="HATPase_c"/>
    <property type="match status" value="1"/>
</dbReference>
<evidence type="ECO:0000256" key="3">
    <source>
        <dbReference type="ARBA" id="ARBA00022553"/>
    </source>
</evidence>
<comment type="caution">
    <text evidence="6">The sequence shown here is derived from an EMBL/GenBank/DDBJ whole genome shotgun (WGS) entry which is preliminary data.</text>
</comment>
<dbReference type="RefSeq" id="WP_194105631.1">
    <property type="nucleotide sequence ID" value="NZ_JADFFM010000001.1"/>
</dbReference>
<organism evidence="6 7">
    <name type="scientific">Mucilaginibacter boryungensis</name>
    <dbReference type="NCBI Taxonomy" id="768480"/>
    <lineage>
        <taxon>Bacteria</taxon>
        <taxon>Pseudomonadati</taxon>
        <taxon>Bacteroidota</taxon>
        <taxon>Sphingobacteriia</taxon>
        <taxon>Sphingobacteriales</taxon>
        <taxon>Sphingobacteriaceae</taxon>
        <taxon>Mucilaginibacter</taxon>
    </lineage>
</organism>
<keyword evidence="7" id="KW-1185">Reference proteome</keyword>
<keyword evidence="6" id="KW-0418">Kinase</keyword>
<dbReference type="InterPro" id="IPR005467">
    <property type="entry name" value="His_kinase_dom"/>
</dbReference>
<dbReference type="SMART" id="SM00388">
    <property type="entry name" value="HisKA"/>
    <property type="match status" value="1"/>
</dbReference>
<dbReference type="InterPro" id="IPR003594">
    <property type="entry name" value="HATPase_dom"/>
</dbReference>
<feature type="transmembrane region" description="Helical" evidence="4">
    <location>
        <begin position="7"/>
        <end position="26"/>
    </location>
</feature>
<dbReference type="Pfam" id="PF00512">
    <property type="entry name" value="HisKA"/>
    <property type="match status" value="1"/>
</dbReference>
<gene>
    <name evidence="6" type="ORF">IRJ18_07810</name>
</gene>
<dbReference type="InterPro" id="IPR036890">
    <property type="entry name" value="HATPase_C_sf"/>
</dbReference>
<dbReference type="InterPro" id="IPR036097">
    <property type="entry name" value="HisK_dim/P_sf"/>
</dbReference>
<dbReference type="Proteomes" id="UP000632774">
    <property type="component" value="Unassembled WGS sequence"/>
</dbReference>
<dbReference type="InterPro" id="IPR003661">
    <property type="entry name" value="HisK_dim/P_dom"/>
</dbReference>
<evidence type="ECO:0000256" key="1">
    <source>
        <dbReference type="ARBA" id="ARBA00000085"/>
    </source>
</evidence>
<dbReference type="SUPFAM" id="SSF47384">
    <property type="entry name" value="Homodimeric domain of signal transducing histidine kinase"/>
    <property type="match status" value="1"/>
</dbReference>
<proteinExistence type="predicted"/>
<accession>A0ABR9XGF1</accession>
<dbReference type="InterPro" id="IPR004358">
    <property type="entry name" value="Sig_transdc_His_kin-like_C"/>
</dbReference>
<keyword evidence="4" id="KW-0472">Membrane</keyword>
<dbReference type="PRINTS" id="PR00344">
    <property type="entry name" value="BCTRLSENSOR"/>
</dbReference>
<dbReference type="PROSITE" id="PS50109">
    <property type="entry name" value="HIS_KIN"/>
    <property type="match status" value="1"/>
</dbReference>
<name>A0ABR9XGF1_9SPHI</name>
<keyword evidence="3" id="KW-0597">Phosphoprotein</keyword>
<dbReference type="SUPFAM" id="SSF55874">
    <property type="entry name" value="ATPase domain of HSP90 chaperone/DNA topoisomerase II/histidine kinase"/>
    <property type="match status" value="1"/>
</dbReference>
<keyword evidence="6" id="KW-0808">Transferase</keyword>
<dbReference type="GO" id="GO:0016301">
    <property type="term" value="F:kinase activity"/>
    <property type="evidence" value="ECO:0007669"/>
    <property type="project" value="UniProtKB-KW"/>
</dbReference>
<keyword evidence="4" id="KW-0812">Transmembrane</keyword>
<dbReference type="EMBL" id="JADFFM010000001">
    <property type="protein sequence ID" value="MBE9666262.1"/>
    <property type="molecule type" value="Genomic_DNA"/>
</dbReference>
<dbReference type="Gene3D" id="3.30.565.10">
    <property type="entry name" value="Histidine kinase-like ATPase, C-terminal domain"/>
    <property type="match status" value="1"/>
</dbReference>
<evidence type="ECO:0000256" key="4">
    <source>
        <dbReference type="SAM" id="Phobius"/>
    </source>
</evidence>
<reference evidence="6 7" key="1">
    <citation type="submission" date="2020-10" db="EMBL/GenBank/DDBJ databases">
        <title>Mucilaginibacter mali sp. nov., isolated from rhizosphere soil of apple orchard.</title>
        <authorList>
            <person name="Lee J.-S."/>
            <person name="Kim H.S."/>
            <person name="Kim J.-S."/>
        </authorList>
    </citation>
    <scope>NUCLEOTIDE SEQUENCE [LARGE SCALE GENOMIC DNA]</scope>
    <source>
        <strain evidence="6 7">KCTC 23157</strain>
    </source>
</reference>
<sequence length="638" mass="71282">MEKKLKIAFGLVSLSLIAIVAFQLYWTVNAYYVNKKTFENKIDIAMQQALDSCKKRYFDSIRVMMVKRLSDTSQIKIKVDTTSTTFTDAKGPFFSYNIYMSTPTGGMLGLIPVNRTITPLRMFAPLAAKPVTITPKDIFANSPKYLVGKNGTVITLTKPGPLANSTVTLPPKKNLIAQRSYIAIPDKSKISIDPLSGEILSPTIAIDNRRWDFYKRMIKHKATVPEVLTEMSFYVPTTMQSLWGVLTTVDMGDPVNKAHMKMIMDKYKGAARDTFLARGGQFQRRGIGVLAANYLQTERLKLQKYFDAALKIQHINAPYYLNLSEHHAIIDTTTRPSATTEQEYKYYGMRIFGLSANKPPLYLQAIFKGSKYAVLKAMAFTLIASVLLIILTAVSFAYTIRIILQQKKLADLKDDFINNMTHELKTPIATITVAIEGLQKFNALNDTEKTQRYLQTSRNELNRLNDLVTKVLNIATFENKEIQLHKVQVDINEVINDIINTEQIQIGKEVNITYLNKDGINTVDADLFHFRNVLNNLVDNAIKYAGNTVDIAITCYQQGGFVCFSVKDNGIGIAAANLSMIFDKFYRVPTGNVHNVKGTGLGLSYVKHIIEAHGGNVIAKSEIGAGTEFIVSLPLSNG</sequence>
<comment type="catalytic activity">
    <reaction evidence="1">
        <text>ATP + protein L-histidine = ADP + protein N-phospho-L-histidine.</text>
        <dbReference type="EC" id="2.7.13.3"/>
    </reaction>
</comment>
<evidence type="ECO:0000256" key="2">
    <source>
        <dbReference type="ARBA" id="ARBA00012438"/>
    </source>
</evidence>
<dbReference type="EC" id="2.7.13.3" evidence="2"/>
<protein>
    <recommendedName>
        <fullName evidence="2">histidine kinase</fullName>
        <ecNumber evidence="2">2.7.13.3</ecNumber>
    </recommendedName>
</protein>
<dbReference type="PANTHER" id="PTHR43547">
    <property type="entry name" value="TWO-COMPONENT HISTIDINE KINASE"/>
    <property type="match status" value="1"/>
</dbReference>
<evidence type="ECO:0000259" key="5">
    <source>
        <dbReference type="PROSITE" id="PS50109"/>
    </source>
</evidence>
<dbReference type="CDD" id="cd00075">
    <property type="entry name" value="HATPase"/>
    <property type="match status" value="1"/>
</dbReference>
<feature type="domain" description="Histidine kinase" evidence="5">
    <location>
        <begin position="419"/>
        <end position="637"/>
    </location>
</feature>
<evidence type="ECO:0000313" key="7">
    <source>
        <dbReference type="Proteomes" id="UP000632774"/>
    </source>
</evidence>
<keyword evidence="4" id="KW-1133">Transmembrane helix</keyword>
<dbReference type="Gene3D" id="1.10.287.130">
    <property type="match status" value="1"/>
</dbReference>
<evidence type="ECO:0000313" key="6">
    <source>
        <dbReference type="EMBL" id="MBE9666262.1"/>
    </source>
</evidence>
<dbReference type="SMART" id="SM00387">
    <property type="entry name" value="HATPase_c"/>
    <property type="match status" value="1"/>
</dbReference>
<dbReference type="PANTHER" id="PTHR43547:SF2">
    <property type="entry name" value="HYBRID SIGNAL TRANSDUCTION HISTIDINE KINASE C"/>
    <property type="match status" value="1"/>
</dbReference>
<dbReference type="CDD" id="cd00082">
    <property type="entry name" value="HisKA"/>
    <property type="match status" value="1"/>
</dbReference>